<feature type="active site" evidence="11">
    <location>
        <position position="254"/>
    </location>
</feature>
<dbReference type="InterPro" id="IPR011932">
    <property type="entry name" value="Recomb_XerD"/>
</dbReference>
<evidence type="ECO:0000256" key="7">
    <source>
        <dbReference type="ARBA" id="ARBA00022908"/>
    </source>
</evidence>
<dbReference type="PANTHER" id="PTHR30349:SF81">
    <property type="entry name" value="TYROSINE RECOMBINASE XERC"/>
    <property type="match status" value="1"/>
</dbReference>
<keyword evidence="6 11" id="KW-0159">Chromosome partition</keyword>
<dbReference type="GO" id="GO:0007059">
    <property type="term" value="P:chromosome segregation"/>
    <property type="evidence" value="ECO:0007669"/>
    <property type="project" value="UniProtKB-UniRule"/>
</dbReference>
<dbReference type="NCBIfam" id="TIGR02225">
    <property type="entry name" value="recomb_XerD"/>
    <property type="match status" value="1"/>
</dbReference>
<evidence type="ECO:0000256" key="9">
    <source>
        <dbReference type="ARBA" id="ARBA00023172"/>
    </source>
</evidence>
<keyword evidence="10 11" id="KW-0131">Cell cycle</keyword>
<dbReference type="InterPro" id="IPR010998">
    <property type="entry name" value="Integrase_recombinase_N"/>
</dbReference>
<evidence type="ECO:0000313" key="13">
    <source>
        <dbReference type="Proteomes" id="UP000249886"/>
    </source>
</evidence>
<dbReference type="InterPro" id="IPR004107">
    <property type="entry name" value="Integrase_SAM-like_N"/>
</dbReference>
<evidence type="ECO:0000256" key="1">
    <source>
        <dbReference type="ARBA" id="ARBA00004496"/>
    </source>
</evidence>
<evidence type="ECO:0000313" key="12">
    <source>
        <dbReference type="EMBL" id="SPW29549.1"/>
    </source>
</evidence>
<dbReference type="GO" id="GO:0006313">
    <property type="term" value="P:DNA transposition"/>
    <property type="evidence" value="ECO:0007669"/>
    <property type="project" value="UniProtKB-UniRule"/>
</dbReference>
<dbReference type="GO" id="GO:0003677">
    <property type="term" value="F:DNA binding"/>
    <property type="evidence" value="ECO:0007669"/>
    <property type="project" value="UniProtKB-UniRule"/>
</dbReference>
<evidence type="ECO:0000256" key="10">
    <source>
        <dbReference type="ARBA" id="ARBA00023306"/>
    </source>
</evidence>
<feature type="active site" evidence="11">
    <location>
        <position position="157"/>
    </location>
</feature>
<keyword evidence="5 11" id="KW-0132">Cell division</keyword>
<feature type="active site" evidence="11">
    <location>
        <position position="181"/>
    </location>
</feature>
<name>A0A6H9XMJ2_9CORY</name>
<keyword evidence="9 11" id="KW-0233">DNA recombination</keyword>
<dbReference type="EMBL" id="UARK01000014">
    <property type="protein sequence ID" value="SPW29549.1"/>
    <property type="molecule type" value="Genomic_DNA"/>
</dbReference>
<organism evidence="12 13">
    <name type="scientific">Corynebacterium matruchotii</name>
    <dbReference type="NCBI Taxonomy" id="43768"/>
    <lineage>
        <taxon>Bacteria</taxon>
        <taxon>Bacillati</taxon>
        <taxon>Actinomycetota</taxon>
        <taxon>Actinomycetes</taxon>
        <taxon>Mycobacteriales</taxon>
        <taxon>Corynebacteriaceae</taxon>
        <taxon>Corynebacterium</taxon>
    </lineage>
</organism>
<dbReference type="NCBIfam" id="NF001399">
    <property type="entry name" value="PRK00283.1"/>
    <property type="match status" value="1"/>
</dbReference>
<proteinExistence type="inferred from homology"/>
<dbReference type="InterPro" id="IPR023009">
    <property type="entry name" value="Tyrosine_recombinase_XerC/XerD"/>
</dbReference>
<evidence type="ECO:0000256" key="3">
    <source>
        <dbReference type="ARBA" id="ARBA00015810"/>
    </source>
</evidence>
<dbReference type="Gene3D" id="1.10.150.130">
    <property type="match status" value="1"/>
</dbReference>
<dbReference type="HAMAP" id="MF_01808">
    <property type="entry name" value="Recomb_XerC_XerD"/>
    <property type="match status" value="1"/>
</dbReference>
<comment type="function">
    <text evidence="11">Site-specific tyrosine recombinase, which acts by catalyzing the cutting and rejoining of the recombining DNA molecules. The XerC-XerD complex is essential to convert dimers of the bacterial chromosome into monomers to permit their segregation at cell division. It also contributes to the segregational stability of plasmids.</text>
</comment>
<reference evidence="12 13" key="1">
    <citation type="submission" date="2018-06" db="EMBL/GenBank/DDBJ databases">
        <authorList>
            <consortium name="Pathogen Informatics"/>
            <person name="Doyle S."/>
        </authorList>
    </citation>
    <scope>NUCLEOTIDE SEQUENCE [LARGE SCALE GENOMIC DNA]</scope>
    <source>
        <strain evidence="12 13">NCTC10254</strain>
    </source>
</reference>
<dbReference type="InterPro" id="IPR013762">
    <property type="entry name" value="Integrase-like_cat_sf"/>
</dbReference>
<comment type="similarity">
    <text evidence="2 11">Belongs to the 'phage' integrase family. XerD subfamily.</text>
</comment>
<feature type="active site" evidence="11">
    <location>
        <position position="277"/>
    </location>
</feature>
<dbReference type="Gene3D" id="1.10.443.10">
    <property type="entry name" value="Intergrase catalytic core"/>
    <property type="match status" value="1"/>
</dbReference>
<gene>
    <name evidence="11 12" type="primary">xerD</name>
    <name evidence="12" type="ORF">NCTC10254_01674</name>
</gene>
<dbReference type="GO" id="GO:0005737">
    <property type="term" value="C:cytoplasm"/>
    <property type="evidence" value="ECO:0007669"/>
    <property type="project" value="UniProtKB-SubCell"/>
</dbReference>
<accession>A0A6H9XMJ2</accession>
<keyword evidence="7 11" id="KW-0229">DNA integration</keyword>
<dbReference type="PANTHER" id="PTHR30349">
    <property type="entry name" value="PHAGE INTEGRASE-RELATED"/>
    <property type="match status" value="1"/>
</dbReference>
<dbReference type="AlphaFoldDB" id="A0A6H9XMJ2"/>
<dbReference type="InterPro" id="IPR002104">
    <property type="entry name" value="Integrase_catalytic"/>
</dbReference>
<dbReference type="GO" id="GO:0009037">
    <property type="term" value="F:tyrosine-based site-specific recombinase activity"/>
    <property type="evidence" value="ECO:0007669"/>
    <property type="project" value="UniProtKB-UniRule"/>
</dbReference>
<dbReference type="SUPFAM" id="SSF56349">
    <property type="entry name" value="DNA breaking-rejoining enzymes"/>
    <property type="match status" value="1"/>
</dbReference>
<dbReference type="GeneID" id="84573818"/>
<keyword evidence="4 11" id="KW-0963">Cytoplasm</keyword>
<dbReference type="Proteomes" id="UP000249886">
    <property type="component" value="Unassembled WGS sequence"/>
</dbReference>
<evidence type="ECO:0000256" key="11">
    <source>
        <dbReference type="HAMAP-Rule" id="MF_01807"/>
    </source>
</evidence>
<comment type="subunit">
    <text evidence="11">Forms a cyclic heterotetrameric complex composed of two molecules of XerC and two molecules of XerD.</text>
</comment>
<feature type="active site" description="O-(3'-phospho-DNA)-tyrosine intermediate" evidence="11">
    <location>
        <position position="286"/>
    </location>
</feature>
<evidence type="ECO:0000256" key="4">
    <source>
        <dbReference type="ARBA" id="ARBA00022490"/>
    </source>
</evidence>
<dbReference type="PROSITE" id="PS51900">
    <property type="entry name" value="CB"/>
    <property type="match status" value="1"/>
</dbReference>
<dbReference type="InterPro" id="IPR044068">
    <property type="entry name" value="CB"/>
</dbReference>
<keyword evidence="8 11" id="KW-0238">DNA-binding</keyword>
<dbReference type="Pfam" id="PF02899">
    <property type="entry name" value="Phage_int_SAM_1"/>
    <property type="match status" value="1"/>
</dbReference>
<dbReference type="InterPro" id="IPR011010">
    <property type="entry name" value="DNA_brk_join_enz"/>
</dbReference>
<sequence length="305" mass="33286">MLDDVVAAWLTHLKVEKGYSSNTLSNYRRDLYRYVTWLHAVGVTDLNQVTTSQVEAYVTELRRGDPDRNIKPLAVSSAARALIVARGLHKFALLEGLVTTDVAADVSPPATGRHLPDVLTIAEVTQLIDAIPTDDTASPIDLRDRALIELLYGTGARISEITALTVDNFHDNDGMLRITGKGNKQRLVPVGSQAMAAVDQYLVRARPVFATGASHALLLNTRGRTLSRQSAWAVLKTAAARAHITKDISPHTLRHSFATHLLEGGAGERVVQELLGHSSVTTTQIYTHVSAENLRQAWVMSHPRA</sequence>
<dbReference type="HAMAP" id="MF_01807">
    <property type="entry name" value="Recomb_XerD"/>
    <property type="match status" value="1"/>
</dbReference>
<protein>
    <recommendedName>
        <fullName evidence="3 11">Tyrosine recombinase XerD</fullName>
    </recommendedName>
</protein>
<evidence type="ECO:0000256" key="6">
    <source>
        <dbReference type="ARBA" id="ARBA00022829"/>
    </source>
</evidence>
<comment type="subcellular location">
    <subcellularLocation>
        <location evidence="1 11">Cytoplasm</location>
    </subcellularLocation>
</comment>
<dbReference type="GO" id="GO:0051301">
    <property type="term" value="P:cell division"/>
    <property type="evidence" value="ECO:0007669"/>
    <property type="project" value="UniProtKB-KW"/>
</dbReference>
<dbReference type="InterPro" id="IPR050090">
    <property type="entry name" value="Tyrosine_recombinase_XerCD"/>
</dbReference>
<feature type="active site" evidence="11">
    <location>
        <position position="251"/>
    </location>
</feature>
<evidence type="ECO:0000256" key="2">
    <source>
        <dbReference type="ARBA" id="ARBA00010450"/>
    </source>
</evidence>
<dbReference type="PROSITE" id="PS51898">
    <property type="entry name" value="TYR_RECOMBINASE"/>
    <property type="match status" value="1"/>
</dbReference>
<dbReference type="CDD" id="cd00798">
    <property type="entry name" value="INT_XerDC_C"/>
    <property type="match status" value="1"/>
</dbReference>
<evidence type="ECO:0000256" key="5">
    <source>
        <dbReference type="ARBA" id="ARBA00022618"/>
    </source>
</evidence>
<dbReference type="Pfam" id="PF00589">
    <property type="entry name" value="Phage_integrase"/>
    <property type="match status" value="1"/>
</dbReference>
<evidence type="ECO:0000256" key="8">
    <source>
        <dbReference type="ARBA" id="ARBA00023125"/>
    </source>
</evidence>
<dbReference type="RefSeq" id="WP_005526501.1">
    <property type="nucleotide sequence ID" value="NZ_CP050134.2"/>
</dbReference>
<comment type="caution">
    <text evidence="12">The sequence shown here is derived from an EMBL/GenBank/DDBJ whole genome shotgun (WGS) entry which is preliminary data.</text>
</comment>